<dbReference type="SUPFAM" id="SSF57756">
    <property type="entry name" value="Retrovirus zinc finger-like domains"/>
    <property type="match status" value="1"/>
</dbReference>
<dbReference type="Pfam" id="PF13976">
    <property type="entry name" value="gag_pre-integrs"/>
    <property type="match status" value="1"/>
</dbReference>
<keyword evidence="3" id="KW-0175">Coiled coil</keyword>
<evidence type="ECO:0000256" key="2">
    <source>
        <dbReference type="ARBA" id="ARBA00022801"/>
    </source>
</evidence>
<dbReference type="InterPro" id="IPR057670">
    <property type="entry name" value="SH3_retrovirus"/>
</dbReference>
<feature type="coiled-coil region" evidence="3">
    <location>
        <begin position="1224"/>
        <end position="1259"/>
    </location>
</feature>
<feature type="compositionally biased region" description="Basic and acidic residues" evidence="4">
    <location>
        <begin position="56"/>
        <end position="76"/>
    </location>
</feature>
<feature type="domain" description="Integrase catalytic" evidence="5">
    <location>
        <begin position="349"/>
        <end position="515"/>
    </location>
</feature>
<evidence type="ECO:0000256" key="3">
    <source>
        <dbReference type="SAM" id="Coils"/>
    </source>
</evidence>
<evidence type="ECO:0000256" key="4">
    <source>
        <dbReference type="SAM" id="MobiDB-lite"/>
    </source>
</evidence>
<feature type="compositionally biased region" description="Basic and acidic residues" evidence="4">
    <location>
        <begin position="1366"/>
        <end position="1378"/>
    </location>
</feature>
<dbReference type="InterPro" id="IPR043502">
    <property type="entry name" value="DNA/RNA_pol_sf"/>
</dbReference>
<dbReference type="Gene3D" id="3.30.420.10">
    <property type="entry name" value="Ribonuclease H-like superfamily/Ribonuclease H"/>
    <property type="match status" value="1"/>
</dbReference>
<proteinExistence type="predicted"/>
<dbReference type="CDD" id="cd09272">
    <property type="entry name" value="RNase_HI_RT_Ty1"/>
    <property type="match status" value="1"/>
</dbReference>
<reference evidence="6" key="1">
    <citation type="journal article" date="2019" name="Sci. Rep.">
        <title>Draft genome of Tanacetum cinerariifolium, the natural source of mosquito coil.</title>
        <authorList>
            <person name="Yamashiro T."/>
            <person name="Shiraishi A."/>
            <person name="Satake H."/>
            <person name="Nakayama K."/>
        </authorList>
    </citation>
    <scope>NUCLEOTIDE SEQUENCE</scope>
</reference>
<evidence type="ECO:0000256" key="1">
    <source>
        <dbReference type="ARBA" id="ARBA00022723"/>
    </source>
</evidence>
<comment type="caution">
    <text evidence="6">The sequence shown here is derived from an EMBL/GenBank/DDBJ whole genome shotgun (WGS) entry which is preliminary data.</text>
</comment>
<dbReference type="Pfam" id="PF00665">
    <property type="entry name" value="rve"/>
    <property type="match status" value="1"/>
</dbReference>
<dbReference type="InterPro" id="IPR036397">
    <property type="entry name" value="RNaseH_sf"/>
</dbReference>
<keyword evidence="1" id="KW-0479">Metal-binding</keyword>
<dbReference type="EMBL" id="BKCJ010089093">
    <property type="protein sequence ID" value="GEX09260.1"/>
    <property type="molecule type" value="Genomic_DNA"/>
</dbReference>
<dbReference type="InterPro" id="IPR001584">
    <property type="entry name" value="Integrase_cat-core"/>
</dbReference>
<accession>A0A699H2S9</accession>
<dbReference type="SUPFAM" id="SSF53098">
    <property type="entry name" value="Ribonuclease H-like"/>
    <property type="match status" value="1"/>
</dbReference>
<dbReference type="SMART" id="SM00343">
    <property type="entry name" value="ZnF_C2HC"/>
    <property type="match status" value="1"/>
</dbReference>
<name>A0A699H2S9_TANCI</name>
<dbReference type="GO" id="GO:0008270">
    <property type="term" value="F:zinc ion binding"/>
    <property type="evidence" value="ECO:0007669"/>
    <property type="project" value="InterPro"/>
</dbReference>
<keyword evidence="2" id="KW-0378">Hydrolase</keyword>
<evidence type="ECO:0000313" key="6">
    <source>
        <dbReference type="EMBL" id="GEX09260.1"/>
    </source>
</evidence>
<sequence>MNLKWQLALLSMRTIKFFQKTDRKVTINGSDTAGYDKSKGECFNCHKLRHFAKECRQPRNQDSRNRNQDSSRRTVDVEETASNAMVAIDGAGFNWIYMENDEVPTTMALMAFSDSKANYNYHQRERVVSWNNYTRVNYNYHTKKAHPSAHRNMAPRAVLMKTGLRPLNTARPVNTAHPKTTVYSARPMSSFSKSAQSTGTYPISLTLKNLMKDMLPLREEPKEGKLLMCDKKKSILFTDTRCFVLSPDFKLADESLVLLKVPRKNNMYIVDMKNIVLKKSLTCLVAKATLDESMLWHRRLGHVNFKNKLVKENLVRGLPTKRFINNQTCVACLKGKQHKASCKSKIQNSITQPLFMLHMDLFDLIFVSSLMNKKYCPVVTDNYSRFTWVFWLATKDETSGILKSFITKIENLVDKKAKIIRCDNGTEFKNRVMSEFCEKKCIKKEFSVARTPQQNGVAERINKTLIEAVRTMLADSKLPTTFWAEEVNSACYVQNRVLVVKPHNKTLYELYRGKTHTLSFMRPFGCHVTILNTLDHLGKFDGKSNDGFFVRNSLYSKAFRVYNIRTRKVEENLSIRFLENKPILQDDKGVSKESGIDDQQRPSINTASLNVNTNRASINTASPNVNTDRPSINTTSNAEVDLSNIFTTYLVPSTPNTQIHKDHSLDHVIGDVQSGVQTKRMTKTTSEQGFISVVYEWKTHKDLHTCLFACFLSHEEPKKMDLKSTFLYGKIKEEVYVCQPLGFEDPEFPNKVYKVEKALYGLHQAPRAWKEMCTEFEKMMHEKFQMSSMGKLTFFLGLQVTQKDNGIFISRDKYVDEILKKFGFSNVKTASTPIETSKPLLKDENAEDVNVHLYRSMIGSLMYLTSSRPDIMFVVCACATFQITPKVSHLHAVKRIFRYLKGQPKLGLWYPKDSPFELEAYTDSDYAGVSFDMKSTTKGYQFLGSRLILLQCKTQTIVSNSTTEARYVAASNCCGQVLWIQNQMLDYGYNFMNTKIFIDNESTICIVKNPVFNSKTKHIEIQHHFIRDSNEKKLIQMINIYTDQNVTDLLTKAFDVGRFQYLVATTNDEIQVSTVALTYYCDPHNMVAYLEKTEGSGGCHQIVDFLNASHIRISIRQETKVPQLSSPPHISVADEAASTGVDVRSGGAATTVTRVDARQASVQHDAKIQGRNGHDMEFDTVEPVDTASAAVTTASITFSTASPTKVSIADDITMATLVYIRKSAVKDKEAAMRLQAEIDEEERQRIARLAMRLQAKEKENYTEAEKARMLVEFINQIKRYFAVQRVEERRNKPPTQAQKRTYMSYYIKNIGAYTLQPLRGYSFDEIKTLFETTMRWVNTFVPMETEVKRGVLELVADSSQAAVREAEGTNRAVEEELGHQSSKKQNSDKEREIWEELKRLFELYADDELWKSQKHIHHGDMTWRLYDTCGVHHVSAKDEVDIYMLVEREYPLSRGVLTLMLVVKLMVDQHSEMANELLQKIFMHAEIPRR</sequence>
<dbReference type="InterPro" id="IPR025724">
    <property type="entry name" value="GAG-pre-integrase_dom"/>
</dbReference>
<dbReference type="GO" id="GO:0003676">
    <property type="term" value="F:nucleic acid binding"/>
    <property type="evidence" value="ECO:0007669"/>
    <property type="project" value="InterPro"/>
</dbReference>
<feature type="region of interest" description="Disordered" evidence="4">
    <location>
        <begin position="56"/>
        <end position="78"/>
    </location>
</feature>
<dbReference type="InterPro" id="IPR036875">
    <property type="entry name" value="Znf_CCHC_sf"/>
</dbReference>
<protein>
    <submittedName>
        <fullName evidence="6">Putative ribonuclease H-like domain-containing protein</fullName>
    </submittedName>
</protein>
<dbReference type="SUPFAM" id="SSF56672">
    <property type="entry name" value="DNA/RNA polymerases"/>
    <property type="match status" value="1"/>
</dbReference>
<feature type="region of interest" description="Disordered" evidence="4">
    <location>
        <begin position="1366"/>
        <end position="1388"/>
    </location>
</feature>
<dbReference type="GO" id="GO:0016787">
    <property type="term" value="F:hydrolase activity"/>
    <property type="evidence" value="ECO:0007669"/>
    <property type="project" value="UniProtKB-KW"/>
</dbReference>
<dbReference type="PANTHER" id="PTHR42648:SF32">
    <property type="entry name" value="RIBONUCLEASE H-LIKE DOMAIN, GAG-PRE-INTEGRASE DOMAIN PROTEIN-RELATED"/>
    <property type="match status" value="1"/>
</dbReference>
<dbReference type="PANTHER" id="PTHR42648">
    <property type="entry name" value="TRANSPOSASE, PUTATIVE-RELATED"/>
    <property type="match status" value="1"/>
</dbReference>
<dbReference type="Pfam" id="PF25597">
    <property type="entry name" value="SH3_retrovirus"/>
    <property type="match status" value="1"/>
</dbReference>
<dbReference type="InterPro" id="IPR039537">
    <property type="entry name" value="Retrotran_Ty1/copia-like"/>
</dbReference>
<organism evidence="6">
    <name type="scientific">Tanacetum cinerariifolium</name>
    <name type="common">Dalmatian daisy</name>
    <name type="synonym">Chrysanthemum cinerariifolium</name>
    <dbReference type="NCBI Taxonomy" id="118510"/>
    <lineage>
        <taxon>Eukaryota</taxon>
        <taxon>Viridiplantae</taxon>
        <taxon>Streptophyta</taxon>
        <taxon>Embryophyta</taxon>
        <taxon>Tracheophyta</taxon>
        <taxon>Spermatophyta</taxon>
        <taxon>Magnoliopsida</taxon>
        <taxon>eudicotyledons</taxon>
        <taxon>Gunneridae</taxon>
        <taxon>Pentapetalae</taxon>
        <taxon>asterids</taxon>
        <taxon>campanulids</taxon>
        <taxon>Asterales</taxon>
        <taxon>Asteraceae</taxon>
        <taxon>Asteroideae</taxon>
        <taxon>Anthemideae</taxon>
        <taxon>Anthemidinae</taxon>
        <taxon>Tanacetum</taxon>
    </lineage>
</organism>
<dbReference type="InterPro" id="IPR012337">
    <property type="entry name" value="RNaseH-like_sf"/>
</dbReference>
<dbReference type="Pfam" id="PF07727">
    <property type="entry name" value="RVT_2"/>
    <property type="match status" value="1"/>
</dbReference>
<dbReference type="InterPro" id="IPR001878">
    <property type="entry name" value="Znf_CCHC"/>
</dbReference>
<evidence type="ECO:0000259" key="5">
    <source>
        <dbReference type="PROSITE" id="PS50994"/>
    </source>
</evidence>
<gene>
    <name evidence="6" type="ORF">Tci_281235</name>
</gene>
<dbReference type="InterPro" id="IPR013103">
    <property type="entry name" value="RVT_2"/>
</dbReference>
<dbReference type="PROSITE" id="PS50994">
    <property type="entry name" value="INTEGRASE"/>
    <property type="match status" value="1"/>
</dbReference>
<dbReference type="GO" id="GO:0015074">
    <property type="term" value="P:DNA integration"/>
    <property type="evidence" value="ECO:0007669"/>
    <property type="project" value="InterPro"/>
</dbReference>